<feature type="chain" id="PRO_5044460656" evidence="4">
    <location>
        <begin position="23"/>
        <end position="395"/>
    </location>
</feature>
<proteinExistence type="inferred from homology"/>
<comment type="similarity">
    <text evidence="1">Belongs to the bacterial solute-binding protein 1 family.</text>
</comment>
<dbReference type="InterPro" id="IPR006059">
    <property type="entry name" value="SBP"/>
</dbReference>
<name>A0A8I2KLA2_9GAMM</name>
<evidence type="ECO:0000313" key="8">
    <source>
        <dbReference type="Proteomes" id="UP001304419"/>
    </source>
</evidence>
<evidence type="ECO:0000313" key="6">
    <source>
        <dbReference type="EMBL" id="WOX27027.1"/>
    </source>
</evidence>
<keyword evidence="2" id="KW-0813">Transport</keyword>
<evidence type="ECO:0000256" key="4">
    <source>
        <dbReference type="SAM" id="SignalP"/>
    </source>
</evidence>
<dbReference type="Proteomes" id="UP001304419">
    <property type="component" value="Chromosome 1"/>
</dbReference>
<dbReference type="RefSeq" id="WP_010604670.1">
    <property type="nucleotide sequence ID" value="NZ_CBCSDF010000006.1"/>
</dbReference>
<sequence length="395" mass="44904">MPRKMLYLVFMLLLLVYNPVNARASEPPEIDVAVGLENFDFQPLFEEFSAKTGIKVNILAFNNNQLKSELLLYADALQLPDAVIIPSDYMGLSELQFSQVPESWLSKKLTQKVIENSKVNGELKGVPIMYGNHLVLYYNRALVPHPITDLQTYAQQTVADKPTLGWNFYEMYWFVTFANALQPNLIQAGVPQLDTKAMRLAISNYQSLLNSGIIDADCVYQCLMNRFKTGKLDYFVNGIWAYRQLKDKLKDDLAIAPLPRWGNYQLMSLASSHVLAFPANGIESKKSPHLKQLVDFMQSQKVQDKLWDELNALPANGDSLAELIKRDDKALSQLIASLHETYPQPNEPIMAYIWEAMLKGLTRYLGGVYSVEETTQYMQFIVTKSGQNESKSQHR</sequence>
<keyword evidence="8" id="KW-1185">Reference proteome</keyword>
<dbReference type="AlphaFoldDB" id="A0A8I2KLA2"/>
<dbReference type="EMBL" id="CP137578">
    <property type="protein sequence ID" value="WOX27027.1"/>
    <property type="molecule type" value="Genomic_DNA"/>
</dbReference>
<dbReference type="PANTHER" id="PTHR30061">
    <property type="entry name" value="MALTOSE-BINDING PERIPLASMIC PROTEIN"/>
    <property type="match status" value="1"/>
</dbReference>
<gene>
    <name evidence="5" type="ORF">F9Y85_03445</name>
    <name evidence="6" type="ORF">R5H13_10120</name>
</gene>
<dbReference type="GO" id="GO:0042956">
    <property type="term" value="P:maltodextrin transmembrane transport"/>
    <property type="evidence" value="ECO:0007669"/>
    <property type="project" value="TreeGrafter"/>
</dbReference>
<dbReference type="SUPFAM" id="SSF53850">
    <property type="entry name" value="Periplasmic binding protein-like II"/>
    <property type="match status" value="1"/>
</dbReference>
<dbReference type="GO" id="GO:1901982">
    <property type="term" value="F:maltose binding"/>
    <property type="evidence" value="ECO:0007669"/>
    <property type="project" value="TreeGrafter"/>
</dbReference>
<evidence type="ECO:0000256" key="1">
    <source>
        <dbReference type="ARBA" id="ARBA00008520"/>
    </source>
</evidence>
<evidence type="ECO:0000313" key="5">
    <source>
        <dbReference type="EMBL" id="NLR20391.1"/>
    </source>
</evidence>
<evidence type="ECO:0000256" key="3">
    <source>
        <dbReference type="ARBA" id="ARBA00022729"/>
    </source>
</evidence>
<dbReference type="Pfam" id="PF13416">
    <property type="entry name" value="SBP_bac_8"/>
    <property type="match status" value="1"/>
</dbReference>
<feature type="signal peptide" evidence="4">
    <location>
        <begin position="1"/>
        <end position="22"/>
    </location>
</feature>
<dbReference type="GO" id="GO:0015768">
    <property type="term" value="P:maltose transport"/>
    <property type="evidence" value="ECO:0007669"/>
    <property type="project" value="TreeGrafter"/>
</dbReference>
<organism evidence="5 7">
    <name type="scientific">Pseudoalteromonas maricaloris</name>
    <dbReference type="NCBI Taxonomy" id="184924"/>
    <lineage>
        <taxon>Bacteria</taxon>
        <taxon>Pseudomonadati</taxon>
        <taxon>Pseudomonadota</taxon>
        <taxon>Gammaproteobacteria</taxon>
        <taxon>Alteromonadales</taxon>
        <taxon>Pseudoalteromonadaceae</taxon>
        <taxon>Pseudoalteromonas</taxon>
    </lineage>
</organism>
<dbReference type="PANTHER" id="PTHR30061:SF50">
    <property type="entry name" value="MALTOSE_MALTODEXTRIN-BINDING PERIPLASMIC PROTEIN"/>
    <property type="match status" value="1"/>
</dbReference>
<accession>A0A8I2KLA2</accession>
<keyword evidence="3 4" id="KW-0732">Signal</keyword>
<reference evidence="5" key="1">
    <citation type="submission" date="2019-10" db="EMBL/GenBank/DDBJ databases">
        <authorList>
            <person name="Paulsen S."/>
        </authorList>
    </citation>
    <scope>NUCLEOTIDE SEQUENCE</scope>
    <source>
        <strain evidence="5">LMG 19692</strain>
    </source>
</reference>
<evidence type="ECO:0000313" key="7">
    <source>
        <dbReference type="Proteomes" id="UP000646877"/>
    </source>
</evidence>
<dbReference type="EMBL" id="WEIA01000001">
    <property type="protein sequence ID" value="NLR20391.1"/>
    <property type="molecule type" value="Genomic_DNA"/>
</dbReference>
<reference evidence="6 8" key="2">
    <citation type="submission" date="2023-10" db="EMBL/GenBank/DDBJ databases">
        <title>To unveil natural product biosynthetic capacity in Pseudoalteromonas.</title>
        <authorList>
            <person name="Wang J."/>
        </authorList>
    </citation>
    <scope>NUCLEOTIDE SEQUENCE [LARGE SCALE GENOMIC DNA]</scope>
    <source>
        <strain evidence="6 8">DSM 15914</strain>
    </source>
</reference>
<protein>
    <submittedName>
        <fullName evidence="5">Extracellular solute-binding protein</fullName>
    </submittedName>
</protein>
<dbReference type="Proteomes" id="UP000646877">
    <property type="component" value="Unassembled WGS sequence"/>
</dbReference>
<evidence type="ECO:0000256" key="2">
    <source>
        <dbReference type="ARBA" id="ARBA00022448"/>
    </source>
</evidence>
<dbReference type="GO" id="GO:0055052">
    <property type="term" value="C:ATP-binding cassette (ABC) transporter complex, substrate-binding subunit-containing"/>
    <property type="evidence" value="ECO:0007669"/>
    <property type="project" value="TreeGrafter"/>
</dbReference>
<dbReference type="Gene3D" id="3.40.190.10">
    <property type="entry name" value="Periplasmic binding protein-like II"/>
    <property type="match status" value="2"/>
</dbReference>